<dbReference type="STRING" id="177413.SAMN05660859_1318"/>
<feature type="transmembrane region" description="Helical" evidence="6">
    <location>
        <begin position="144"/>
        <end position="161"/>
    </location>
</feature>
<dbReference type="GO" id="GO:0022857">
    <property type="term" value="F:transmembrane transporter activity"/>
    <property type="evidence" value="ECO:0007669"/>
    <property type="project" value="InterPro"/>
</dbReference>
<reference evidence="8" key="1">
    <citation type="submission" date="2016-10" db="EMBL/GenBank/DDBJ databases">
        <authorList>
            <person name="Varghese N."/>
            <person name="Submissions S."/>
        </authorList>
    </citation>
    <scope>NUCLEOTIDE SEQUENCE [LARGE SCALE GENOMIC DNA]</scope>
    <source>
        <strain evidence="8">CGMCC 1.1761</strain>
    </source>
</reference>
<evidence type="ECO:0000256" key="5">
    <source>
        <dbReference type="ARBA" id="ARBA00023136"/>
    </source>
</evidence>
<gene>
    <name evidence="7" type="ORF">SAMN05660859_1318</name>
</gene>
<dbReference type="Proteomes" id="UP000198889">
    <property type="component" value="Unassembled WGS sequence"/>
</dbReference>
<sequence length="307" mass="30984">MLDAAIIGAVLASIVAAATTLLLASLGELVAERAGTLNLGVEGMMIVGAAVGYVTAYGSGSLLLGTLAAVLAGMALSLVFAVLAIWLATNQVASGLATTILGLGLAGLIGASFVGTQLEGAPPLHIAGLTDLPILGKALFGQDAFVYVSLLLLAAVAYTLTRTRIGLVLRAVGENHAAAHALGHPVRGIRTLAVMFGGACAGLAGAHLSLAYTPFWAADMTAGRGWIALALVVFSAWRPLWLLAGAYLFGAVSILQLHVQGFGLGIPSQLLSALPYLATIIALVVISALKHGRGAPASLGVPFVPDR</sequence>
<dbReference type="CDD" id="cd06580">
    <property type="entry name" value="TM_PBP1_transp_TpRbsC_like"/>
    <property type="match status" value="1"/>
</dbReference>
<evidence type="ECO:0000313" key="8">
    <source>
        <dbReference type="Proteomes" id="UP000198889"/>
    </source>
</evidence>
<dbReference type="RefSeq" id="WP_091437060.1">
    <property type="nucleotide sequence ID" value="NZ_FMTP01000001.1"/>
</dbReference>
<feature type="transmembrane region" description="Helical" evidence="6">
    <location>
        <begin position="270"/>
        <end position="289"/>
    </location>
</feature>
<name>A0A1G4QNF3_9HYPH</name>
<dbReference type="GO" id="GO:0005886">
    <property type="term" value="C:plasma membrane"/>
    <property type="evidence" value="ECO:0007669"/>
    <property type="project" value="UniProtKB-SubCell"/>
</dbReference>
<keyword evidence="3 6" id="KW-0812">Transmembrane</keyword>
<protein>
    <submittedName>
        <fullName evidence="7">Nucleoside ABC transporter membrane protein</fullName>
    </submittedName>
</protein>
<feature type="transmembrane region" description="Helical" evidence="6">
    <location>
        <begin position="36"/>
        <end position="56"/>
    </location>
</feature>
<feature type="transmembrane region" description="Helical" evidence="6">
    <location>
        <begin position="192"/>
        <end position="213"/>
    </location>
</feature>
<feature type="transmembrane region" description="Helical" evidence="6">
    <location>
        <begin position="62"/>
        <end position="88"/>
    </location>
</feature>
<keyword evidence="5 6" id="KW-0472">Membrane</keyword>
<dbReference type="PANTHER" id="PTHR43370">
    <property type="entry name" value="SUGAR ABC TRANSPORTER INTEGRAL MEMBRANE PROTEIN-RELATED"/>
    <property type="match status" value="1"/>
</dbReference>
<evidence type="ECO:0000256" key="4">
    <source>
        <dbReference type="ARBA" id="ARBA00022989"/>
    </source>
</evidence>
<dbReference type="PANTHER" id="PTHR43370:SF2">
    <property type="entry name" value="ABC TRANSPORTER PERMEASE PROTEIN"/>
    <property type="match status" value="1"/>
</dbReference>
<evidence type="ECO:0000313" key="7">
    <source>
        <dbReference type="EMBL" id="SCW45951.1"/>
    </source>
</evidence>
<comment type="subcellular location">
    <subcellularLocation>
        <location evidence="1">Cell membrane</location>
        <topology evidence="1">Multi-pass membrane protein</topology>
    </subcellularLocation>
</comment>
<evidence type="ECO:0000256" key="3">
    <source>
        <dbReference type="ARBA" id="ARBA00022692"/>
    </source>
</evidence>
<feature type="transmembrane region" description="Helical" evidence="6">
    <location>
        <begin position="225"/>
        <end position="249"/>
    </location>
</feature>
<dbReference type="AlphaFoldDB" id="A0A1G4QNF3"/>
<dbReference type="EMBL" id="FMTP01000001">
    <property type="protein sequence ID" value="SCW45951.1"/>
    <property type="molecule type" value="Genomic_DNA"/>
</dbReference>
<feature type="transmembrane region" description="Helical" evidence="6">
    <location>
        <begin position="6"/>
        <end position="24"/>
    </location>
</feature>
<keyword evidence="4 6" id="KW-1133">Transmembrane helix</keyword>
<dbReference type="InterPro" id="IPR001851">
    <property type="entry name" value="ABC_transp_permease"/>
</dbReference>
<evidence type="ECO:0000256" key="1">
    <source>
        <dbReference type="ARBA" id="ARBA00004651"/>
    </source>
</evidence>
<accession>A0A1G4QNF3</accession>
<feature type="transmembrane region" description="Helical" evidence="6">
    <location>
        <begin position="95"/>
        <end position="114"/>
    </location>
</feature>
<evidence type="ECO:0000256" key="2">
    <source>
        <dbReference type="ARBA" id="ARBA00022475"/>
    </source>
</evidence>
<proteinExistence type="predicted"/>
<evidence type="ECO:0000256" key="6">
    <source>
        <dbReference type="SAM" id="Phobius"/>
    </source>
</evidence>
<keyword evidence="2" id="KW-1003">Cell membrane</keyword>
<dbReference type="Pfam" id="PF02653">
    <property type="entry name" value="BPD_transp_2"/>
    <property type="match status" value="1"/>
</dbReference>
<organism evidence="7 8">
    <name type="scientific">Ancylobacter rudongensis</name>
    <dbReference type="NCBI Taxonomy" id="177413"/>
    <lineage>
        <taxon>Bacteria</taxon>
        <taxon>Pseudomonadati</taxon>
        <taxon>Pseudomonadota</taxon>
        <taxon>Alphaproteobacteria</taxon>
        <taxon>Hyphomicrobiales</taxon>
        <taxon>Xanthobacteraceae</taxon>
        <taxon>Ancylobacter</taxon>
    </lineage>
</organism>
<keyword evidence="8" id="KW-1185">Reference proteome</keyword>